<dbReference type="GO" id="GO:0005886">
    <property type="term" value="C:plasma membrane"/>
    <property type="evidence" value="ECO:0007669"/>
    <property type="project" value="UniProtKB-SubCell"/>
</dbReference>
<sequence>MPTLMLPFLLVVAVLTVTPGPDMALVLRNGVRGGPSVAWWTGLGCCLGIAVHACAAVAGLSALLAASAAAFTVVRLAGAAYLVYLGASAIWHARRGRKAGPVTVTVTVPVTVAAVGRKAAFRQGLLSNLLNPKIVLIFLTLLPQFVADGEPRLATTAVLAGVFLACAVLWWRLFSLLVGALGRVLSRERVRRVFDRVTGTVLVGLGLRMALEHG</sequence>
<evidence type="ECO:0000256" key="1">
    <source>
        <dbReference type="ARBA" id="ARBA00004651"/>
    </source>
</evidence>
<organism evidence="7 8">
    <name type="scientific">Actinomadura harenae</name>
    <dbReference type="NCBI Taxonomy" id="2483351"/>
    <lineage>
        <taxon>Bacteria</taxon>
        <taxon>Bacillati</taxon>
        <taxon>Actinomycetota</taxon>
        <taxon>Actinomycetes</taxon>
        <taxon>Streptosporangiales</taxon>
        <taxon>Thermomonosporaceae</taxon>
        <taxon>Actinomadura</taxon>
    </lineage>
</organism>
<keyword evidence="4 6" id="KW-1133">Transmembrane helix</keyword>
<evidence type="ECO:0000313" key="8">
    <source>
        <dbReference type="Proteomes" id="UP000282674"/>
    </source>
</evidence>
<name>A0A3M2LWQ0_9ACTN</name>
<feature type="transmembrane region" description="Helical" evidence="6">
    <location>
        <begin position="73"/>
        <end position="93"/>
    </location>
</feature>
<dbReference type="PANTHER" id="PTHR30086:SF20">
    <property type="entry name" value="ARGININE EXPORTER PROTEIN ARGO-RELATED"/>
    <property type="match status" value="1"/>
</dbReference>
<evidence type="ECO:0000256" key="5">
    <source>
        <dbReference type="ARBA" id="ARBA00023136"/>
    </source>
</evidence>
<protein>
    <submittedName>
        <fullName evidence="7">LysE family translocator</fullName>
    </submittedName>
</protein>
<comment type="subcellular location">
    <subcellularLocation>
        <location evidence="1">Cell membrane</location>
        <topology evidence="1">Multi-pass membrane protein</topology>
    </subcellularLocation>
</comment>
<feature type="transmembrane region" description="Helical" evidence="6">
    <location>
        <begin position="40"/>
        <end position="66"/>
    </location>
</feature>
<dbReference type="PIRSF" id="PIRSF006324">
    <property type="entry name" value="LeuE"/>
    <property type="match status" value="1"/>
</dbReference>
<keyword evidence="5 6" id="KW-0472">Membrane</keyword>
<gene>
    <name evidence="7" type="ORF">EBO15_26680</name>
</gene>
<evidence type="ECO:0000256" key="2">
    <source>
        <dbReference type="ARBA" id="ARBA00022475"/>
    </source>
</evidence>
<dbReference type="InterPro" id="IPR001123">
    <property type="entry name" value="LeuE-type"/>
</dbReference>
<accession>A0A3M2LWQ0</accession>
<dbReference type="Pfam" id="PF01810">
    <property type="entry name" value="LysE"/>
    <property type="match status" value="1"/>
</dbReference>
<dbReference type="Proteomes" id="UP000282674">
    <property type="component" value="Unassembled WGS sequence"/>
</dbReference>
<keyword evidence="2" id="KW-1003">Cell membrane</keyword>
<reference evidence="7 8" key="1">
    <citation type="submission" date="2018-10" db="EMBL/GenBank/DDBJ databases">
        <title>Isolation from soil.</title>
        <authorList>
            <person name="Hu J."/>
        </authorList>
    </citation>
    <scope>NUCLEOTIDE SEQUENCE [LARGE SCALE GENOMIC DNA]</scope>
    <source>
        <strain evidence="7 8">NEAU-Ht49</strain>
    </source>
</reference>
<dbReference type="RefSeq" id="WP_122197197.1">
    <property type="nucleotide sequence ID" value="NZ_JBHSKC010000039.1"/>
</dbReference>
<keyword evidence="3 6" id="KW-0812">Transmembrane</keyword>
<dbReference type="OrthoDB" id="3175972at2"/>
<dbReference type="GO" id="GO:0015171">
    <property type="term" value="F:amino acid transmembrane transporter activity"/>
    <property type="evidence" value="ECO:0007669"/>
    <property type="project" value="TreeGrafter"/>
</dbReference>
<proteinExistence type="predicted"/>
<evidence type="ECO:0000256" key="6">
    <source>
        <dbReference type="SAM" id="Phobius"/>
    </source>
</evidence>
<evidence type="ECO:0000256" key="4">
    <source>
        <dbReference type="ARBA" id="ARBA00022989"/>
    </source>
</evidence>
<dbReference type="PANTHER" id="PTHR30086">
    <property type="entry name" value="ARGININE EXPORTER PROTEIN ARGO"/>
    <property type="match status" value="1"/>
</dbReference>
<feature type="transmembrane region" description="Helical" evidence="6">
    <location>
        <begin position="128"/>
        <end position="146"/>
    </location>
</feature>
<evidence type="ECO:0000256" key="3">
    <source>
        <dbReference type="ARBA" id="ARBA00022692"/>
    </source>
</evidence>
<dbReference type="AlphaFoldDB" id="A0A3M2LWQ0"/>
<evidence type="ECO:0000313" key="7">
    <source>
        <dbReference type="EMBL" id="RMI40445.1"/>
    </source>
</evidence>
<keyword evidence="8" id="KW-1185">Reference proteome</keyword>
<dbReference type="EMBL" id="RFFG01000054">
    <property type="protein sequence ID" value="RMI40445.1"/>
    <property type="molecule type" value="Genomic_DNA"/>
</dbReference>
<comment type="caution">
    <text evidence="7">The sequence shown here is derived from an EMBL/GenBank/DDBJ whole genome shotgun (WGS) entry which is preliminary data.</text>
</comment>
<feature type="transmembrane region" description="Helical" evidence="6">
    <location>
        <begin position="158"/>
        <end position="181"/>
    </location>
</feature>